<dbReference type="OrthoDB" id="5735806at2"/>
<gene>
    <name evidence="1" type="ORF">EDC56_0734</name>
</gene>
<proteinExistence type="predicted"/>
<name>A0A3N2E0V6_9GAMM</name>
<dbReference type="RefSeq" id="WP_123711135.1">
    <property type="nucleotide sequence ID" value="NZ_RKHR01000003.1"/>
</dbReference>
<dbReference type="InterPro" id="IPR019587">
    <property type="entry name" value="Polyketide_cyclase/dehydratase"/>
</dbReference>
<organism evidence="1 2">
    <name type="scientific">Sinobacterium caligoides</name>
    <dbReference type="NCBI Taxonomy" id="933926"/>
    <lineage>
        <taxon>Bacteria</taxon>
        <taxon>Pseudomonadati</taxon>
        <taxon>Pseudomonadota</taxon>
        <taxon>Gammaproteobacteria</taxon>
        <taxon>Cellvibrionales</taxon>
        <taxon>Spongiibacteraceae</taxon>
        <taxon>Sinobacterium</taxon>
    </lineage>
</organism>
<evidence type="ECO:0000313" key="1">
    <source>
        <dbReference type="EMBL" id="ROS05205.1"/>
    </source>
</evidence>
<comment type="caution">
    <text evidence="1">The sequence shown here is derived from an EMBL/GenBank/DDBJ whole genome shotgun (WGS) entry which is preliminary data.</text>
</comment>
<dbReference type="Gene3D" id="3.30.530.20">
    <property type="match status" value="1"/>
</dbReference>
<dbReference type="InterPro" id="IPR023393">
    <property type="entry name" value="START-like_dom_sf"/>
</dbReference>
<evidence type="ECO:0000313" key="2">
    <source>
        <dbReference type="Proteomes" id="UP000275394"/>
    </source>
</evidence>
<accession>A0A3N2E0V6</accession>
<reference evidence="1 2" key="1">
    <citation type="submission" date="2018-11" db="EMBL/GenBank/DDBJ databases">
        <title>Genomic Encyclopedia of Type Strains, Phase IV (KMG-IV): sequencing the most valuable type-strain genomes for metagenomic binning, comparative biology and taxonomic classification.</title>
        <authorList>
            <person name="Goeker M."/>
        </authorList>
    </citation>
    <scope>NUCLEOTIDE SEQUENCE [LARGE SCALE GENOMIC DNA]</scope>
    <source>
        <strain evidence="1 2">DSM 100316</strain>
    </source>
</reference>
<keyword evidence="2" id="KW-1185">Reference proteome</keyword>
<sequence>MKKLLFIILFIVLGLVGMSLLTTDSSRRHLVSTTVLVDKPLSVVWAQLQDFTLAHNYVPNIVSTTVVSNIASGVGAERHVYNSDGGYIVERIVESTPEQGFLLDLSQRGQPLKPFVYSAYRYAIEAADEGATRVTLTLYYQLPWGLLGEWLNSSMLQRYLVATQPDIAAGFKWFYEQGTPAGDQQREEYRSFVVISALE</sequence>
<dbReference type="SUPFAM" id="SSF55961">
    <property type="entry name" value="Bet v1-like"/>
    <property type="match status" value="1"/>
</dbReference>
<dbReference type="EMBL" id="RKHR01000003">
    <property type="protein sequence ID" value="ROS05205.1"/>
    <property type="molecule type" value="Genomic_DNA"/>
</dbReference>
<protein>
    <submittedName>
        <fullName evidence="1">Polyketide cyclase/dehydrase/lipid transport protein</fullName>
    </submittedName>
</protein>
<dbReference type="Proteomes" id="UP000275394">
    <property type="component" value="Unassembled WGS sequence"/>
</dbReference>
<dbReference type="AlphaFoldDB" id="A0A3N2E0V6"/>
<dbReference type="Pfam" id="PF10604">
    <property type="entry name" value="Polyketide_cyc2"/>
    <property type="match status" value="1"/>
</dbReference>